<name>A0A1M7A9Q2_9FIRM</name>
<dbReference type="SMART" id="SM00860">
    <property type="entry name" value="SMI1_KNR4"/>
    <property type="match status" value="1"/>
</dbReference>
<protein>
    <submittedName>
        <fullName evidence="2">SMI1 / KNR4 family (SUKH-1)</fullName>
    </submittedName>
</protein>
<dbReference type="InterPro" id="IPR037883">
    <property type="entry name" value="Knr4/Smi1-like_sf"/>
</dbReference>
<evidence type="ECO:0000313" key="3">
    <source>
        <dbReference type="Proteomes" id="UP000183975"/>
    </source>
</evidence>
<dbReference type="Proteomes" id="UP000183975">
    <property type="component" value="Unassembled WGS sequence"/>
</dbReference>
<dbReference type="Pfam" id="PF09346">
    <property type="entry name" value="SMI1_KNR4"/>
    <property type="match status" value="1"/>
</dbReference>
<accession>A0A1M7A9Q2</accession>
<reference evidence="2 3" key="1">
    <citation type="submission" date="2016-11" db="EMBL/GenBank/DDBJ databases">
        <authorList>
            <person name="Jaros S."/>
            <person name="Januszkiewicz K."/>
            <person name="Wedrychowicz H."/>
        </authorList>
    </citation>
    <scope>NUCLEOTIDE SEQUENCE [LARGE SCALE GENOMIC DNA]</scope>
    <source>
        <strain evidence="2 3">DSM 14214</strain>
    </source>
</reference>
<evidence type="ECO:0000259" key="1">
    <source>
        <dbReference type="SMART" id="SM00860"/>
    </source>
</evidence>
<evidence type="ECO:0000313" key="2">
    <source>
        <dbReference type="EMBL" id="SHL39430.1"/>
    </source>
</evidence>
<dbReference type="Gene3D" id="3.40.1580.10">
    <property type="entry name" value="SMI1/KNR4-like"/>
    <property type="match status" value="1"/>
</dbReference>
<dbReference type="SUPFAM" id="SSF160631">
    <property type="entry name" value="SMI1/KNR4-like"/>
    <property type="match status" value="1"/>
</dbReference>
<dbReference type="InterPro" id="IPR018958">
    <property type="entry name" value="Knr4/Smi1-like_dom"/>
</dbReference>
<gene>
    <name evidence="2" type="ORF">SAMN02745138_03363</name>
</gene>
<organism evidence="2 3">
    <name type="scientific">Anaerotignum lactatifermentans DSM 14214</name>
    <dbReference type="NCBI Taxonomy" id="1121323"/>
    <lineage>
        <taxon>Bacteria</taxon>
        <taxon>Bacillati</taxon>
        <taxon>Bacillota</taxon>
        <taxon>Clostridia</taxon>
        <taxon>Lachnospirales</taxon>
        <taxon>Anaerotignaceae</taxon>
        <taxon>Anaerotignum</taxon>
    </lineage>
</organism>
<dbReference type="AlphaFoldDB" id="A0A1M7A9Q2"/>
<proteinExistence type="predicted"/>
<dbReference type="OrthoDB" id="1190024at2"/>
<sequence>MPIYEPKDYEDVIARIQKKVIEKNIKMGECPSESQIKAFEKSCNIQLPQAYRMFLKSVGNGCDCADFHLNRLENLEQRDLSHPFMLEEAWIWEDDDRDNDVIREEMQTKVFQGEIELIDFGDCDCYNLIVSGKCRGEVWNFSDVGVQPCCERQDFLGWFELWLDYQDKTDYFKDYVYEED</sequence>
<feature type="domain" description="Knr4/Smi1-like" evidence="1">
    <location>
        <begin position="30"/>
        <end position="165"/>
    </location>
</feature>
<dbReference type="EMBL" id="FRAH01000103">
    <property type="protein sequence ID" value="SHL39430.1"/>
    <property type="molecule type" value="Genomic_DNA"/>
</dbReference>
<keyword evidence="3" id="KW-1185">Reference proteome</keyword>